<dbReference type="Proteomes" id="UP000014634">
    <property type="component" value="Unassembled WGS sequence"/>
</dbReference>
<reference evidence="10 11" key="1">
    <citation type="submission" date="2013-04" db="EMBL/GenBank/DDBJ databases">
        <title>The Genome Sequence of Treponema medium ATCC 700293.</title>
        <authorList>
            <consortium name="The Broad Institute Genomics Platform"/>
            <person name="Earl A."/>
            <person name="Ward D."/>
            <person name="Feldgarden M."/>
            <person name="Gevers D."/>
            <person name="Leonetti C."/>
            <person name="Blanton J.M."/>
            <person name="Dewhirst F.E."/>
            <person name="Izard J."/>
            <person name="Walker B."/>
            <person name="Young S."/>
            <person name="Zeng Q."/>
            <person name="Gargeya S."/>
            <person name="Fitzgerald M."/>
            <person name="Haas B."/>
            <person name="Abouelleil A."/>
            <person name="Allen A.W."/>
            <person name="Alvarado L."/>
            <person name="Arachchi H.M."/>
            <person name="Berlin A.M."/>
            <person name="Chapman S.B."/>
            <person name="Gainer-Dewar J."/>
            <person name="Goldberg J."/>
            <person name="Griggs A."/>
            <person name="Gujja S."/>
            <person name="Hansen M."/>
            <person name="Howarth C."/>
            <person name="Imamovic A."/>
            <person name="Ireland A."/>
            <person name="Larimer J."/>
            <person name="McCowan C."/>
            <person name="Murphy C."/>
            <person name="Pearson M."/>
            <person name="Poon T.W."/>
            <person name="Priest M."/>
            <person name="Roberts A."/>
            <person name="Saif S."/>
            <person name="Shea T."/>
            <person name="Sisk P."/>
            <person name="Sykes S."/>
            <person name="Wortman J."/>
            <person name="Nusbaum C."/>
            <person name="Birren B."/>
        </authorList>
    </citation>
    <scope>NUCLEOTIDE SEQUENCE [LARGE SCALE GENOMIC DNA]</scope>
    <source>
        <strain evidence="10 11">ATCC 700293</strain>
    </source>
</reference>
<comment type="caution">
    <text evidence="10">The sequence shown here is derived from an EMBL/GenBank/DDBJ whole genome shotgun (WGS) entry which is preliminary data.</text>
</comment>
<keyword evidence="5" id="KW-0804">Transcription</keyword>
<dbReference type="InterPro" id="IPR001789">
    <property type="entry name" value="Sig_transdc_resp-reg_receiver"/>
</dbReference>
<evidence type="ECO:0000313" key="10">
    <source>
        <dbReference type="EMBL" id="EPF29824.1"/>
    </source>
</evidence>
<dbReference type="AlphaFoldDB" id="A0AA87NVW6"/>
<dbReference type="PROSITE" id="PS50110">
    <property type="entry name" value="RESPONSE_REGULATORY"/>
    <property type="match status" value="1"/>
</dbReference>
<dbReference type="PANTHER" id="PTHR48111:SF22">
    <property type="entry name" value="REGULATOR OF RPOS"/>
    <property type="match status" value="1"/>
</dbReference>
<dbReference type="CDD" id="cd17574">
    <property type="entry name" value="REC_OmpR"/>
    <property type="match status" value="1"/>
</dbReference>
<dbReference type="Pfam" id="PF00072">
    <property type="entry name" value="Response_reg"/>
    <property type="match status" value="1"/>
</dbReference>
<dbReference type="Gene3D" id="3.40.50.2300">
    <property type="match status" value="1"/>
</dbReference>
<dbReference type="SMART" id="SM00862">
    <property type="entry name" value="Trans_reg_C"/>
    <property type="match status" value="1"/>
</dbReference>
<dbReference type="EMBL" id="ATFE01000003">
    <property type="protein sequence ID" value="EPF29824.1"/>
    <property type="molecule type" value="Genomic_DNA"/>
</dbReference>
<evidence type="ECO:0000256" key="4">
    <source>
        <dbReference type="ARBA" id="ARBA00023125"/>
    </source>
</evidence>
<dbReference type="InterPro" id="IPR011006">
    <property type="entry name" value="CheY-like_superfamily"/>
</dbReference>
<dbReference type="SUPFAM" id="SSF52172">
    <property type="entry name" value="CheY-like"/>
    <property type="match status" value="1"/>
</dbReference>
<dbReference type="GO" id="GO:0000976">
    <property type="term" value="F:transcription cis-regulatory region binding"/>
    <property type="evidence" value="ECO:0007669"/>
    <property type="project" value="TreeGrafter"/>
</dbReference>
<dbReference type="Gene3D" id="1.10.10.10">
    <property type="entry name" value="Winged helix-like DNA-binding domain superfamily/Winged helix DNA-binding domain"/>
    <property type="match status" value="1"/>
</dbReference>
<dbReference type="InterPro" id="IPR036388">
    <property type="entry name" value="WH-like_DNA-bd_sf"/>
</dbReference>
<evidence type="ECO:0000256" key="2">
    <source>
        <dbReference type="ARBA" id="ARBA00023012"/>
    </source>
</evidence>
<feature type="DNA-binding region" description="OmpR/PhoB-type" evidence="7">
    <location>
        <begin position="124"/>
        <end position="222"/>
    </location>
</feature>
<evidence type="ECO:0000256" key="7">
    <source>
        <dbReference type="PROSITE-ProRule" id="PRU01091"/>
    </source>
</evidence>
<dbReference type="FunFam" id="3.40.50.2300:FF:000001">
    <property type="entry name" value="DNA-binding response regulator PhoB"/>
    <property type="match status" value="1"/>
</dbReference>
<dbReference type="GO" id="GO:0005829">
    <property type="term" value="C:cytosol"/>
    <property type="evidence" value="ECO:0007669"/>
    <property type="project" value="TreeGrafter"/>
</dbReference>
<name>A0AA87NVW6_TREMD</name>
<gene>
    <name evidence="10" type="ORF">HMPREF9195_00538</name>
</gene>
<feature type="domain" description="Response regulatory" evidence="8">
    <location>
        <begin position="3"/>
        <end position="116"/>
    </location>
</feature>
<keyword evidence="1 6" id="KW-0597">Phosphoprotein</keyword>
<feature type="domain" description="OmpR/PhoB-type" evidence="9">
    <location>
        <begin position="124"/>
        <end position="222"/>
    </location>
</feature>
<evidence type="ECO:0000259" key="9">
    <source>
        <dbReference type="PROSITE" id="PS51755"/>
    </source>
</evidence>
<evidence type="ECO:0000256" key="1">
    <source>
        <dbReference type="ARBA" id="ARBA00022553"/>
    </source>
</evidence>
<dbReference type="Gene3D" id="6.10.250.690">
    <property type="match status" value="1"/>
</dbReference>
<feature type="modified residue" description="4-aspartylphosphate" evidence="6">
    <location>
        <position position="52"/>
    </location>
</feature>
<dbReference type="RefSeq" id="WP_016522519.1">
    <property type="nucleotide sequence ID" value="NZ_KE332517.1"/>
</dbReference>
<dbReference type="GO" id="GO:0006355">
    <property type="term" value="P:regulation of DNA-templated transcription"/>
    <property type="evidence" value="ECO:0007669"/>
    <property type="project" value="InterPro"/>
</dbReference>
<protein>
    <submittedName>
        <fullName evidence="10">Uncharacterized protein</fullName>
    </submittedName>
</protein>
<dbReference type="PANTHER" id="PTHR48111">
    <property type="entry name" value="REGULATOR OF RPOS"/>
    <property type="match status" value="1"/>
</dbReference>
<keyword evidence="2" id="KW-0902">Two-component regulatory system</keyword>
<keyword evidence="3" id="KW-0805">Transcription regulation</keyword>
<evidence type="ECO:0000259" key="8">
    <source>
        <dbReference type="PROSITE" id="PS50110"/>
    </source>
</evidence>
<dbReference type="CDD" id="cd00383">
    <property type="entry name" value="trans_reg_C"/>
    <property type="match status" value="1"/>
</dbReference>
<evidence type="ECO:0000256" key="6">
    <source>
        <dbReference type="PROSITE-ProRule" id="PRU00169"/>
    </source>
</evidence>
<dbReference type="InterPro" id="IPR001867">
    <property type="entry name" value="OmpR/PhoB-type_DNA-bd"/>
</dbReference>
<evidence type="ECO:0000313" key="11">
    <source>
        <dbReference type="Proteomes" id="UP000014634"/>
    </source>
</evidence>
<dbReference type="InterPro" id="IPR039420">
    <property type="entry name" value="WalR-like"/>
</dbReference>
<evidence type="ECO:0000256" key="3">
    <source>
        <dbReference type="ARBA" id="ARBA00023015"/>
    </source>
</evidence>
<dbReference type="Pfam" id="PF00486">
    <property type="entry name" value="Trans_reg_C"/>
    <property type="match status" value="1"/>
</dbReference>
<keyword evidence="4 7" id="KW-0238">DNA-binding</keyword>
<dbReference type="GO" id="GO:0000156">
    <property type="term" value="F:phosphorelay response regulator activity"/>
    <property type="evidence" value="ECO:0007669"/>
    <property type="project" value="TreeGrafter"/>
</dbReference>
<sequence length="228" mass="25748">MVRVLIVEDDSGIAEFLQLELAHEGYDILYAADGRTALDIFEKNAPDVVLLDIMLPQLNGLEVLRRIRKTSNTPVIMLTARGDTFDKVSGLDSGADDYLAKPFEIEELLARMRAVMRRNNAQGITPLKLRGIELNPNSMEVTVNKERVMLSKTEYLLLKTLLEHKNTVLSRDTIINTVWGADHYIDENSVDVYVRYLRAKIDDRTGEEYISTVRGVGYVMRDTGNASI</sequence>
<dbReference type="FunFam" id="1.10.10.10:FF:000005">
    <property type="entry name" value="Two-component system response regulator"/>
    <property type="match status" value="1"/>
</dbReference>
<dbReference type="GO" id="GO:0032993">
    <property type="term" value="C:protein-DNA complex"/>
    <property type="evidence" value="ECO:0007669"/>
    <property type="project" value="TreeGrafter"/>
</dbReference>
<evidence type="ECO:0000256" key="5">
    <source>
        <dbReference type="ARBA" id="ARBA00023163"/>
    </source>
</evidence>
<organism evidence="10 11">
    <name type="scientific">Treponema medium ATCC 700293</name>
    <dbReference type="NCBI Taxonomy" id="1125700"/>
    <lineage>
        <taxon>Bacteria</taxon>
        <taxon>Pseudomonadati</taxon>
        <taxon>Spirochaetota</taxon>
        <taxon>Spirochaetia</taxon>
        <taxon>Spirochaetales</taxon>
        <taxon>Treponemataceae</taxon>
        <taxon>Treponema</taxon>
    </lineage>
</organism>
<dbReference type="PROSITE" id="PS51755">
    <property type="entry name" value="OMPR_PHOB"/>
    <property type="match status" value="1"/>
</dbReference>
<accession>A0AA87NVW6</accession>
<dbReference type="SMART" id="SM00448">
    <property type="entry name" value="REC"/>
    <property type="match status" value="1"/>
</dbReference>
<proteinExistence type="predicted"/>